<feature type="domain" description="BD-FAE-like" evidence="2">
    <location>
        <begin position="25"/>
        <end position="212"/>
    </location>
</feature>
<dbReference type="InterPro" id="IPR049492">
    <property type="entry name" value="BD-FAE-like_dom"/>
</dbReference>
<gene>
    <name evidence="3" type="primary">axeA1</name>
    <name evidence="3" type="ORF">Pan265_14410</name>
</gene>
<evidence type="ECO:0000313" key="3">
    <source>
        <dbReference type="EMBL" id="QDU71589.1"/>
    </source>
</evidence>
<evidence type="ECO:0000256" key="1">
    <source>
        <dbReference type="ARBA" id="ARBA00022801"/>
    </source>
</evidence>
<dbReference type="SUPFAM" id="SSF53474">
    <property type="entry name" value="alpha/beta-Hydrolases"/>
    <property type="match status" value="1"/>
</dbReference>
<evidence type="ECO:0000313" key="4">
    <source>
        <dbReference type="Proteomes" id="UP000320386"/>
    </source>
</evidence>
<dbReference type="GO" id="GO:0046555">
    <property type="term" value="F:acetylxylan esterase activity"/>
    <property type="evidence" value="ECO:0007669"/>
    <property type="project" value="UniProtKB-EC"/>
</dbReference>
<dbReference type="AlphaFoldDB" id="A0A518BX87"/>
<keyword evidence="4" id="KW-1185">Reference proteome</keyword>
<accession>A0A518BX87</accession>
<sequence length="267" mass="28866">MPNQTLPIWPAIPEGLPNLTLVDPQPDANRPAVVICPGGGYRDHADHEAEPVARKLIDAGFAAAVLRYRVSPSRHPDPLNDLQRAIRMMRHNARTWGVDPARVAALGFSAGGHLCSSAAVFGDQMSADHDDLRQQHSGRPDAVILGYPVIDMHSSIRHNGSAANLLGPDPDEATLQKMSTQLRVSPETCPAFLWHTVDDASVPVDNSIQFANACIEHKVPVELHLYPEGPHGLGLATGAGGRPPIPEAQNWIDLAIAFLRRWLCSTS</sequence>
<reference evidence="3 4" key="1">
    <citation type="submission" date="2019-02" db="EMBL/GenBank/DDBJ databases">
        <title>Deep-cultivation of Planctomycetes and their phenomic and genomic characterization uncovers novel biology.</title>
        <authorList>
            <person name="Wiegand S."/>
            <person name="Jogler M."/>
            <person name="Boedeker C."/>
            <person name="Pinto D."/>
            <person name="Vollmers J."/>
            <person name="Rivas-Marin E."/>
            <person name="Kohn T."/>
            <person name="Peeters S.H."/>
            <person name="Heuer A."/>
            <person name="Rast P."/>
            <person name="Oberbeckmann S."/>
            <person name="Bunk B."/>
            <person name="Jeske O."/>
            <person name="Meyerdierks A."/>
            <person name="Storesund J.E."/>
            <person name="Kallscheuer N."/>
            <person name="Luecker S."/>
            <person name="Lage O.M."/>
            <person name="Pohl T."/>
            <person name="Merkel B.J."/>
            <person name="Hornburger P."/>
            <person name="Mueller R.-W."/>
            <person name="Bruemmer F."/>
            <person name="Labrenz M."/>
            <person name="Spormann A.M."/>
            <person name="Op den Camp H."/>
            <person name="Overmann J."/>
            <person name="Amann R."/>
            <person name="Jetten M.S.M."/>
            <person name="Mascher T."/>
            <person name="Medema M.H."/>
            <person name="Devos D.P."/>
            <person name="Kaster A.-K."/>
            <person name="Ovreas L."/>
            <person name="Rohde M."/>
            <person name="Galperin M.Y."/>
            <person name="Jogler C."/>
        </authorList>
    </citation>
    <scope>NUCLEOTIDE SEQUENCE [LARGE SCALE GENOMIC DNA]</scope>
    <source>
        <strain evidence="3 4">Pan265</strain>
    </source>
</reference>
<keyword evidence="1 3" id="KW-0378">Hydrolase</keyword>
<dbReference type="PANTHER" id="PTHR48081:SF6">
    <property type="entry name" value="PEPTIDASE S9 PROLYL OLIGOPEPTIDASE CATALYTIC DOMAIN-CONTAINING PROTEIN"/>
    <property type="match status" value="1"/>
</dbReference>
<protein>
    <submittedName>
        <fullName evidence="3">Acetylxylan esterase</fullName>
        <ecNumber evidence="3">3.1.1.72</ecNumber>
    </submittedName>
</protein>
<dbReference type="PANTHER" id="PTHR48081">
    <property type="entry name" value="AB HYDROLASE SUPERFAMILY PROTEIN C4A8.06C"/>
    <property type="match status" value="1"/>
</dbReference>
<dbReference type="KEGG" id="mcad:Pan265_14410"/>
<dbReference type="OrthoDB" id="9794725at2"/>
<organism evidence="3 4">
    <name type="scientific">Mucisphaera calidilacus</name>
    <dbReference type="NCBI Taxonomy" id="2527982"/>
    <lineage>
        <taxon>Bacteria</taxon>
        <taxon>Pseudomonadati</taxon>
        <taxon>Planctomycetota</taxon>
        <taxon>Phycisphaerae</taxon>
        <taxon>Phycisphaerales</taxon>
        <taxon>Phycisphaeraceae</taxon>
        <taxon>Mucisphaera</taxon>
    </lineage>
</organism>
<dbReference type="Proteomes" id="UP000320386">
    <property type="component" value="Chromosome"/>
</dbReference>
<dbReference type="InterPro" id="IPR050300">
    <property type="entry name" value="GDXG_lipolytic_enzyme"/>
</dbReference>
<dbReference type="RefSeq" id="WP_145445727.1">
    <property type="nucleotide sequence ID" value="NZ_CP036280.1"/>
</dbReference>
<name>A0A518BX87_9BACT</name>
<dbReference type="Gene3D" id="3.40.50.1820">
    <property type="entry name" value="alpha/beta hydrolase"/>
    <property type="match status" value="1"/>
</dbReference>
<dbReference type="InterPro" id="IPR029058">
    <property type="entry name" value="AB_hydrolase_fold"/>
</dbReference>
<evidence type="ECO:0000259" key="2">
    <source>
        <dbReference type="Pfam" id="PF20434"/>
    </source>
</evidence>
<dbReference type="EMBL" id="CP036280">
    <property type="protein sequence ID" value="QDU71589.1"/>
    <property type="molecule type" value="Genomic_DNA"/>
</dbReference>
<dbReference type="EC" id="3.1.1.72" evidence="3"/>
<proteinExistence type="predicted"/>
<dbReference type="Pfam" id="PF20434">
    <property type="entry name" value="BD-FAE"/>
    <property type="match status" value="1"/>
</dbReference>